<reference evidence="7" key="1">
    <citation type="journal article" date="2019" name="Int. J. Syst. Evol. Microbiol.">
        <title>The Global Catalogue of Microorganisms (GCM) 10K type strain sequencing project: providing services to taxonomists for standard genome sequencing and annotation.</title>
        <authorList>
            <consortium name="The Broad Institute Genomics Platform"/>
            <consortium name="The Broad Institute Genome Sequencing Center for Infectious Disease"/>
            <person name="Wu L."/>
            <person name="Ma J."/>
        </authorList>
    </citation>
    <scope>NUCLEOTIDE SEQUENCE [LARGE SCALE GENOMIC DNA]</scope>
    <source>
        <strain evidence="7">CCM 8951</strain>
    </source>
</reference>
<dbReference type="Gene3D" id="3.40.190.10">
    <property type="entry name" value="Periplasmic binding protein-like II"/>
    <property type="match status" value="1"/>
</dbReference>
<dbReference type="EMBL" id="JBHTOF010000093">
    <property type="protein sequence ID" value="MFD1466024.1"/>
    <property type="molecule type" value="Genomic_DNA"/>
</dbReference>
<name>A0ABW4DRC2_9LACO</name>
<evidence type="ECO:0000256" key="4">
    <source>
        <dbReference type="ARBA" id="ARBA00022729"/>
    </source>
</evidence>
<feature type="domain" description="Solute-binding protein family 5" evidence="5">
    <location>
        <begin position="79"/>
        <end position="471"/>
    </location>
</feature>
<comment type="similarity">
    <text evidence="2">Belongs to the bacterial solute-binding protein 5 family.</text>
</comment>
<dbReference type="Pfam" id="PF00496">
    <property type="entry name" value="SBP_bac_5"/>
    <property type="match status" value="1"/>
</dbReference>
<protein>
    <submittedName>
        <fullName evidence="6">Peptide ABC transporter substrate-binding protein</fullName>
    </submittedName>
</protein>
<dbReference type="Proteomes" id="UP001597244">
    <property type="component" value="Unassembled WGS sequence"/>
</dbReference>
<dbReference type="InterPro" id="IPR039424">
    <property type="entry name" value="SBP_5"/>
</dbReference>
<dbReference type="PIRSF" id="PIRSF002741">
    <property type="entry name" value="MppA"/>
    <property type="match status" value="1"/>
</dbReference>
<evidence type="ECO:0000256" key="3">
    <source>
        <dbReference type="ARBA" id="ARBA00022448"/>
    </source>
</evidence>
<dbReference type="CDD" id="cd08504">
    <property type="entry name" value="PBP2_OppA"/>
    <property type="match status" value="1"/>
</dbReference>
<gene>
    <name evidence="6" type="ORF">ACFQ4L_08105</name>
</gene>
<organism evidence="6 7">
    <name type="scientific">Lapidilactobacillus mulanensis</name>
    <dbReference type="NCBI Taxonomy" id="2485999"/>
    <lineage>
        <taxon>Bacteria</taxon>
        <taxon>Bacillati</taxon>
        <taxon>Bacillota</taxon>
        <taxon>Bacilli</taxon>
        <taxon>Lactobacillales</taxon>
        <taxon>Lactobacillaceae</taxon>
        <taxon>Lapidilactobacillus</taxon>
    </lineage>
</organism>
<accession>A0ABW4DRC2</accession>
<evidence type="ECO:0000256" key="1">
    <source>
        <dbReference type="ARBA" id="ARBA00004196"/>
    </source>
</evidence>
<keyword evidence="3" id="KW-0813">Transport</keyword>
<dbReference type="PROSITE" id="PS51257">
    <property type="entry name" value="PROKAR_LIPOPROTEIN"/>
    <property type="match status" value="1"/>
</dbReference>
<dbReference type="PANTHER" id="PTHR30290">
    <property type="entry name" value="PERIPLASMIC BINDING COMPONENT OF ABC TRANSPORTER"/>
    <property type="match status" value="1"/>
</dbReference>
<sequence length="554" mass="61308">MKKQRILTAALGLVTIFGIMAVLSGCGTQKSSEKTGDAKQVLKLPTASQLNTIDISASSGYGQTGNIFESFYRLGKNGKVAPGLAKSLKTSADGKTYTFTLRDAKWSNGDKITAQDFVYSWQRTITPATKSEYAYLFDGVKNANEINAGKMDPKTLGISAPDSKTVVITLEKPIPYFKVLMAYPLFGPQSEKVVNKYGKKYGTSSQYMVYSGPFKMTGWKGTNNSWQYVKNNQYWDAKVVKLDEIDYTVVSDAQTSLDLYQNNQLDLSQLSQTQVPNYENDKEYIQYPYSYVSYLNYNFASTNADKKKILSNQNARLAISLSLNRQQLTKKVLGNGSLVPTGFVSTDLAKNPSTNADFSKDQKTTDTMDYDTKLAKSKWAAAKKETGIDKITLTLLAGNDNGDDPSTSIVIQYLKGQLEKVLPGLTIKIRAVPTQVASSERRAGNFDIALAGWGADFNDPISFLQIPETGTAYNYGKYSNAAYDKLIEKASNEDAADPDKRWQGMVTASQMLSKDQGITPLYQSVYSYMQKSSVKGIIHNTAGTQWNYKYAYMK</sequence>
<keyword evidence="4" id="KW-0732">Signal</keyword>
<proteinExistence type="inferred from homology"/>
<comment type="subcellular location">
    <subcellularLocation>
        <location evidence="1">Cell envelope</location>
    </subcellularLocation>
</comment>
<dbReference type="Gene3D" id="3.90.76.10">
    <property type="entry name" value="Dipeptide-binding Protein, Domain 1"/>
    <property type="match status" value="1"/>
</dbReference>
<evidence type="ECO:0000313" key="7">
    <source>
        <dbReference type="Proteomes" id="UP001597244"/>
    </source>
</evidence>
<comment type="caution">
    <text evidence="6">The sequence shown here is derived from an EMBL/GenBank/DDBJ whole genome shotgun (WGS) entry which is preliminary data.</text>
</comment>
<dbReference type="SUPFAM" id="SSF53850">
    <property type="entry name" value="Periplasmic binding protein-like II"/>
    <property type="match status" value="1"/>
</dbReference>
<dbReference type="PANTHER" id="PTHR30290:SF10">
    <property type="entry name" value="PERIPLASMIC OLIGOPEPTIDE-BINDING PROTEIN-RELATED"/>
    <property type="match status" value="1"/>
</dbReference>
<keyword evidence="7" id="KW-1185">Reference proteome</keyword>
<dbReference type="InterPro" id="IPR030678">
    <property type="entry name" value="Peptide/Ni-bd"/>
</dbReference>
<dbReference type="InterPro" id="IPR000914">
    <property type="entry name" value="SBP_5_dom"/>
</dbReference>
<dbReference type="Gene3D" id="3.10.105.10">
    <property type="entry name" value="Dipeptide-binding Protein, Domain 3"/>
    <property type="match status" value="1"/>
</dbReference>
<evidence type="ECO:0000313" key="6">
    <source>
        <dbReference type="EMBL" id="MFD1466024.1"/>
    </source>
</evidence>
<evidence type="ECO:0000259" key="5">
    <source>
        <dbReference type="Pfam" id="PF00496"/>
    </source>
</evidence>
<evidence type="ECO:0000256" key="2">
    <source>
        <dbReference type="ARBA" id="ARBA00005695"/>
    </source>
</evidence>
<dbReference type="RefSeq" id="WP_125578321.1">
    <property type="nucleotide sequence ID" value="NZ_JBHTOF010000093.1"/>
</dbReference>